<name>A0A4Z2DZQ7_9TELE</name>
<protein>
    <submittedName>
        <fullName evidence="1">Uncharacterized protein</fullName>
    </submittedName>
</protein>
<keyword evidence="2" id="KW-1185">Reference proteome</keyword>
<dbReference type="Proteomes" id="UP000314294">
    <property type="component" value="Unassembled WGS sequence"/>
</dbReference>
<reference evidence="1 2" key="1">
    <citation type="submission" date="2019-03" db="EMBL/GenBank/DDBJ databases">
        <title>First draft genome of Liparis tanakae, snailfish: a comprehensive survey of snailfish specific genes.</title>
        <authorList>
            <person name="Kim W."/>
            <person name="Song I."/>
            <person name="Jeong J.-H."/>
            <person name="Kim D."/>
            <person name="Kim S."/>
            <person name="Ryu S."/>
            <person name="Song J.Y."/>
            <person name="Lee S.K."/>
        </authorList>
    </citation>
    <scope>NUCLEOTIDE SEQUENCE [LARGE SCALE GENOMIC DNA]</scope>
    <source>
        <tissue evidence="1">Muscle</tissue>
    </source>
</reference>
<dbReference type="AlphaFoldDB" id="A0A4Z2DZQ7"/>
<comment type="caution">
    <text evidence="1">The sequence shown here is derived from an EMBL/GenBank/DDBJ whole genome shotgun (WGS) entry which is preliminary data.</text>
</comment>
<accession>A0A4Z2DZQ7</accession>
<organism evidence="1 2">
    <name type="scientific">Liparis tanakae</name>
    <name type="common">Tanaka's snailfish</name>
    <dbReference type="NCBI Taxonomy" id="230148"/>
    <lineage>
        <taxon>Eukaryota</taxon>
        <taxon>Metazoa</taxon>
        <taxon>Chordata</taxon>
        <taxon>Craniata</taxon>
        <taxon>Vertebrata</taxon>
        <taxon>Euteleostomi</taxon>
        <taxon>Actinopterygii</taxon>
        <taxon>Neopterygii</taxon>
        <taxon>Teleostei</taxon>
        <taxon>Neoteleostei</taxon>
        <taxon>Acanthomorphata</taxon>
        <taxon>Eupercaria</taxon>
        <taxon>Perciformes</taxon>
        <taxon>Cottioidei</taxon>
        <taxon>Cottales</taxon>
        <taxon>Liparidae</taxon>
        <taxon>Liparis</taxon>
    </lineage>
</organism>
<dbReference type="EMBL" id="SRLO01024704">
    <property type="protein sequence ID" value="TNN22006.1"/>
    <property type="molecule type" value="Genomic_DNA"/>
</dbReference>
<evidence type="ECO:0000313" key="2">
    <source>
        <dbReference type="Proteomes" id="UP000314294"/>
    </source>
</evidence>
<proteinExistence type="predicted"/>
<gene>
    <name evidence="1" type="ORF">EYF80_067882</name>
</gene>
<sequence>MQRRREQAVKRLAAKVRLLRCSPSARKRSHSVTGE</sequence>
<evidence type="ECO:0000313" key="1">
    <source>
        <dbReference type="EMBL" id="TNN22006.1"/>
    </source>
</evidence>